<dbReference type="GO" id="GO:0005905">
    <property type="term" value="C:clathrin-coated pit"/>
    <property type="evidence" value="ECO:0007669"/>
    <property type="project" value="UniProtKB-SubCell"/>
</dbReference>
<dbReference type="EMBL" id="GHES01041806">
    <property type="protein sequence ID" value="MPA72365.1"/>
    <property type="molecule type" value="Transcribed_RNA"/>
</dbReference>
<dbReference type="CDD" id="cd16987">
    <property type="entry name" value="ANTH_N_AP180_plant"/>
    <property type="match status" value="1"/>
</dbReference>
<accession>A0A5B7BUE4</accession>
<evidence type="ECO:0000256" key="5">
    <source>
        <dbReference type="ARBA" id="ARBA00023034"/>
    </source>
</evidence>
<dbReference type="Gene3D" id="1.20.58.150">
    <property type="entry name" value="ANTH domain"/>
    <property type="match status" value="1"/>
</dbReference>
<keyword evidence="6" id="KW-0472">Membrane</keyword>
<dbReference type="SUPFAM" id="SSF89009">
    <property type="entry name" value="GAT-like domain"/>
    <property type="match status" value="1"/>
</dbReference>
<keyword evidence="8" id="KW-0968">Cytoplasmic vesicle</keyword>
<dbReference type="InterPro" id="IPR013809">
    <property type="entry name" value="ENTH"/>
</dbReference>
<dbReference type="FunFam" id="1.25.40.90:FF:000027">
    <property type="entry name" value="Putative clathrin assembly protein"/>
    <property type="match status" value="1"/>
</dbReference>
<dbReference type="InterPro" id="IPR014712">
    <property type="entry name" value="ANTH_dom_sf"/>
</dbReference>
<evidence type="ECO:0000256" key="7">
    <source>
        <dbReference type="ARBA" id="ARBA00023176"/>
    </source>
</evidence>
<evidence type="ECO:0000313" key="10">
    <source>
        <dbReference type="EMBL" id="MPA72365.1"/>
    </source>
</evidence>
<gene>
    <name evidence="10" type="ORF">Din_041806</name>
</gene>
<evidence type="ECO:0000256" key="4">
    <source>
        <dbReference type="ARBA" id="ARBA00022583"/>
    </source>
</evidence>
<evidence type="ECO:0000259" key="9">
    <source>
        <dbReference type="PROSITE" id="PS50942"/>
    </source>
</evidence>
<evidence type="ECO:0000256" key="8">
    <source>
        <dbReference type="ARBA" id="ARBA00023329"/>
    </source>
</evidence>
<dbReference type="PANTHER" id="PTHR22951:SF19">
    <property type="entry name" value="OS08G0467300 PROTEIN"/>
    <property type="match status" value="1"/>
</dbReference>
<dbReference type="GO" id="GO:0005546">
    <property type="term" value="F:phosphatidylinositol-4,5-bisphosphate binding"/>
    <property type="evidence" value="ECO:0007669"/>
    <property type="project" value="TreeGrafter"/>
</dbReference>
<dbReference type="GO" id="GO:0000149">
    <property type="term" value="F:SNARE binding"/>
    <property type="evidence" value="ECO:0007669"/>
    <property type="project" value="TreeGrafter"/>
</dbReference>
<dbReference type="InterPro" id="IPR045192">
    <property type="entry name" value="AP180-like"/>
</dbReference>
<dbReference type="Pfam" id="PF07651">
    <property type="entry name" value="ANTH"/>
    <property type="match status" value="1"/>
</dbReference>
<dbReference type="GO" id="GO:0006900">
    <property type="term" value="P:vesicle budding from membrane"/>
    <property type="evidence" value="ECO:0007669"/>
    <property type="project" value="TreeGrafter"/>
</dbReference>
<keyword evidence="4" id="KW-0254">Endocytosis</keyword>
<dbReference type="PROSITE" id="PS50942">
    <property type="entry name" value="ENTH"/>
    <property type="match status" value="1"/>
</dbReference>
<dbReference type="Gene3D" id="1.25.40.90">
    <property type="match status" value="1"/>
</dbReference>
<dbReference type="SUPFAM" id="SSF48464">
    <property type="entry name" value="ENTH/VHS domain"/>
    <property type="match status" value="1"/>
</dbReference>
<dbReference type="AlphaFoldDB" id="A0A5B7BUE4"/>
<comment type="subcellular location">
    <subcellularLocation>
        <location evidence="1">Cytoplasmic vesicle</location>
        <location evidence="1">Clathrin-coated vesicle</location>
    </subcellularLocation>
    <subcellularLocation>
        <location evidence="2">Golgi apparatus</location>
    </subcellularLocation>
    <subcellularLocation>
        <location evidence="3">Membrane</location>
        <location evidence="3">Clathrin-coated pit</location>
    </subcellularLocation>
</comment>
<reference evidence="10" key="1">
    <citation type="submission" date="2019-08" db="EMBL/GenBank/DDBJ databases">
        <title>Reference gene set and small RNA set construction with multiple tissues from Davidia involucrata Baill.</title>
        <authorList>
            <person name="Yang H."/>
            <person name="Zhou C."/>
            <person name="Li G."/>
            <person name="Wang J."/>
            <person name="Gao P."/>
            <person name="Wang M."/>
            <person name="Wang R."/>
            <person name="Zhao Y."/>
        </authorList>
    </citation>
    <scope>NUCLEOTIDE SEQUENCE</scope>
    <source>
        <tissue evidence="10">Mixed with DoveR01_LX</tissue>
    </source>
</reference>
<evidence type="ECO:0000256" key="3">
    <source>
        <dbReference type="ARBA" id="ARBA00004600"/>
    </source>
</evidence>
<dbReference type="GO" id="GO:0030136">
    <property type="term" value="C:clathrin-coated vesicle"/>
    <property type="evidence" value="ECO:0007669"/>
    <property type="project" value="UniProtKB-SubCell"/>
</dbReference>
<organism evidence="10">
    <name type="scientific">Davidia involucrata</name>
    <name type="common">Dove tree</name>
    <dbReference type="NCBI Taxonomy" id="16924"/>
    <lineage>
        <taxon>Eukaryota</taxon>
        <taxon>Viridiplantae</taxon>
        <taxon>Streptophyta</taxon>
        <taxon>Embryophyta</taxon>
        <taxon>Tracheophyta</taxon>
        <taxon>Spermatophyta</taxon>
        <taxon>Magnoliopsida</taxon>
        <taxon>eudicotyledons</taxon>
        <taxon>Gunneridae</taxon>
        <taxon>Pentapetalae</taxon>
        <taxon>asterids</taxon>
        <taxon>Cornales</taxon>
        <taxon>Nyssaceae</taxon>
        <taxon>Davidia</taxon>
    </lineage>
</organism>
<dbReference type="PANTHER" id="PTHR22951">
    <property type="entry name" value="CLATHRIN ASSEMBLY PROTEIN"/>
    <property type="match status" value="1"/>
</dbReference>
<dbReference type="GO" id="GO:0005794">
    <property type="term" value="C:Golgi apparatus"/>
    <property type="evidence" value="ECO:0007669"/>
    <property type="project" value="UniProtKB-SubCell"/>
</dbReference>
<keyword evidence="5" id="KW-0333">Golgi apparatus</keyword>
<dbReference type="GO" id="GO:0072583">
    <property type="term" value="P:clathrin-dependent endocytosis"/>
    <property type="evidence" value="ECO:0007669"/>
    <property type="project" value="InterPro"/>
</dbReference>
<evidence type="ECO:0000256" key="2">
    <source>
        <dbReference type="ARBA" id="ARBA00004555"/>
    </source>
</evidence>
<dbReference type="InterPro" id="IPR008942">
    <property type="entry name" value="ENTH_VHS"/>
</dbReference>
<name>A0A5B7BUE4_DAVIN</name>
<evidence type="ECO:0000256" key="6">
    <source>
        <dbReference type="ARBA" id="ARBA00023136"/>
    </source>
</evidence>
<proteinExistence type="predicted"/>
<protein>
    <recommendedName>
        <fullName evidence="9">ENTH domain-containing protein</fullName>
    </recommendedName>
</protein>
<dbReference type="InterPro" id="IPR048050">
    <property type="entry name" value="ANTH_N_plant"/>
</dbReference>
<feature type="domain" description="ENTH" evidence="9">
    <location>
        <begin position="25"/>
        <end position="156"/>
    </location>
</feature>
<keyword evidence="7" id="KW-0168">Coated pit</keyword>
<dbReference type="GO" id="GO:0048268">
    <property type="term" value="P:clathrin coat assembly"/>
    <property type="evidence" value="ECO:0007669"/>
    <property type="project" value="InterPro"/>
</dbReference>
<dbReference type="GO" id="GO:0005545">
    <property type="term" value="F:1-phosphatidylinositol binding"/>
    <property type="evidence" value="ECO:0007669"/>
    <property type="project" value="InterPro"/>
</dbReference>
<sequence length="381" mass="43621">MKLWRRASGALKDRNSIWLASLSLRTTLRNPNIESAVIKATSHDESYVDYRNAQRVFAWIRMSPTYLKPFVWALCMRMDKTRSWVVALKGLMLMHGVFCCRVPAVQRIGRLPFDLSNFKDGHMNPVKAWGYNAFVRAYYAFLDQKSEFIFMDFQESKGRLLIKEEQQQPIMLQELERLQKLQSLLDMLFQIKPQAECMNMGLILEAIDCVIIEIYDIYSRICNAISRVLVMIYSAGKVEAIMALRVLQKAIVQGEELSFYFEFSRDIGVLNASECPKVQKIPQEDIRELERIINGVSQKPNMNHEDNDSTSGLRTIITNNWEVFDDDLIRVNNNIGEETTSSSDIGKNTVSENPFAASNFTFPALQVDGNNGGIPDLISFL</sequence>
<evidence type="ECO:0000256" key="1">
    <source>
        <dbReference type="ARBA" id="ARBA00004132"/>
    </source>
</evidence>
<dbReference type="InterPro" id="IPR011417">
    <property type="entry name" value="ANTH_dom"/>
</dbReference>
<dbReference type="GO" id="GO:0032050">
    <property type="term" value="F:clathrin heavy chain binding"/>
    <property type="evidence" value="ECO:0007669"/>
    <property type="project" value="TreeGrafter"/>
</dbReference>